<dbReference type="HOGENOM" id="CLU_022491_2_0_1"/>
<feature type="compositionally biased region" description="Basic and acidic residues" evidence="8">
    <location>
        <begin position="546"/>
        <end position="555"/>
    </location>
</feature>
<feature type="compositionally biased region" description="Pro residues" evidence="8">
    <location>
        <begin position="377"/>
        <end position="386"/>
    </location>
</feature>
<feature type="compositionally biased region" description="Pro residues" evidence="8">
    <location>
        <begin position="506"/>
        <end position="523"/>
    </location>
</feature>
<feature type="compositionally biased region" description="Pro residues" evidence="8">
    <location>
        <begin position="424"/>
        <end position="435"/>
    </location>
</feature>
<dbReference type="GO" id="GO:0005634">
    <property type="term" value="C:nucleus"/>
    <property type="evidence" value="ECO:0007669"/>
    <property type="project" value="UniProtKB-SubCell"/>
</dbReference>
<comment type="subcellular location">
    <subcellularLocation>
        <location evidence="2">Cytoplasm</location>
    </subcellularLocation>
    <subcellularLocation>
        <location evidence="1">Nucleus</location>
    </subcellularLocation>
</comment>
<dbReference type="AlphaFoldDB" id="S3CZ73"/>
<gene>
    <name evidence="10" type="ORF">GLAREA_03862</name>
</gene>
<dbReference type="GO" id="GO:0051176">
    <property type="term" value="P:positive regulation of sulfur metabolic process"/>
    <property type="evidence" value="ECO:0007669"/>
    <property type="project" value="UniProtKB-ARBA"/>
</dbReference>
<feature type="region of interest" description="Disordered" evidence="8">
    <location>
        <begin position="236"/>
        <end position="589"/>
    </location>
</feature>
<dbReference type="PANTHER" id="PTHR33572">
    <property type="entry name" value="SPORE DEVELOPMENT REGULATOR VOSA"/>
    <property type="match status" value="1"/>
</dbReference>
<dbReference type="PANTHER" id="PTHR33572:SF14">
    <property type="entry name" value="DEVELOPMENTAL AND SECONDARY METABOLISM REGULATOR VEA"/>
    <property type="match status" value="1"/>
</dbReference>
<evidence type="ECO:0000256" key="7">
    <source>
        <dbReference type="ARBA" id="ARBA00038005"/>
    </source>
</evidence>
<evidence type="ECO:0000313" key="10">
    <source>
        <dbReference type="EMBL" id="EPE30895.1"/>
    </source>
</evidence>
<dbReference type="Pfam" id="PF11754">
    <property type="entry name" value="Velvet"/>
    <property type="match status" value="2"/>
</dbReference>
<organism evidence="10 11">
    <name type="scientific">Glarea lozoyensis (strain ATCC 20868 / MF5171)</name>
    <dbReference type="NCBI Taxonomy" id="1116229"/>
    <lineage>
        <taxon>Eukaryota</taxon>
        <taxon>Fungi</taxon>
        <taxon>Dikarya</taxon>
        <taxon>Ascomycota</taxon>
        <taxon>Pezizomycotina</taxon>
        <taxon>Leotiomycetes</taxon>
        <taxon>Helotiales</taxon>
        <taxon>Helotiaceae</taxon>
        <taxon>Glarea</taxon>
    </lineage>
</organism>
<dbReference type="GeneID" id="19462917"/>
<feature type="compositionally biased region" description="Low complexity" evidence="8">
    <location>
        <begin position="387"/>
        <end position="398"/>
    </location>
</feature>
<name>S3CZ73_GLAL2</name>
<dbReference type="STRING" id="1116229.S3CZ73"/>
<comment type="similarity">
    <text evidence="7">Belongs to the velvet family. VeA subfamily.</text>
</comment>
<sequence length="589" mass="66085">MATPAQVQPAGQSITRTTRGIPGDPRNPSRKLTYFINVIQQPERARACGSGAKSSADRRPVDPPPVVQLRIMEGENAENDITFAYDANFFLFATLESVRQIAHGRVHPAPSQIPVLTGMPVSGMAYLDRPHEAGYFIFPDLSVRHEGYYNLSFNLYEQTKEAKDMDAEPSKSPGPAMPENELPAHSFHWRLTVKSQPFTVFSAKKFPGLAESTTLSRTVAEQGCRVRIRRDVRMRRRDKAEEEFNGSQAHDMYARPNRHIEQPQEPYSRERSNSLTGDDARRMSSGYHEQLDAYRSPSGSPSPPLQELAGQEKMSWLKPNNASGPQFVPPPAPHQPQQQQPYQGQPSYHAAPPPPPPQQHPHPPVQHHIPAQHQYRGPPPPAPSPAQPYAQERPYPSSSYPPPHREQSQTYDDPHRRHSAAYPPTQPSAPPPPSVFHPAVDSNHQHRPSFQGYNHPPSPSLHPVLPPLKAPLMNQYSEELRSPSGPLPPVRTTAPSFTSPNYIRPSEPPSYPHYPRSQPPPLSEPTRVKRPHDTAFSYPSQAPLRDGARPDNHEKEEEEEDDEEQRPQLAYRRATGLMAVRQQPEVINS</sequence>
<accession>S3CZ73</accession>
<dbReference type="eggNOG" id="ENOG502QVY9">
    <property type="taxonomic scope" value="Eukaryota"/>
</dbReference>
<protein>
    <recommendedName>
        <fullName evidence="9">Velvet domain-containing protein</fullName>
    </recommendedName>
</protein>
<evidence type="ECO:0000256" key="2">
    <source>
        <dbReference type="ARBA" id="ARBA00004496"/>
    </source>
</evidence>
<feature type="compositionally biased region" description="Pro residues" evidence="8">
    <location>
        <begin position="351"/>
        <end position="364"/>
    </location>
</feature>
<dbReference type="InterPro" id="IPR038491">
    <property type="entry name" value="Velvet_dom_sf"/>
</dbReference>
<evidence type="ECO:0000256" key="3">
    <source>
        <dbReference type="ARBA" id="ARBA00022490"/>
    </source>
</evidence>
<evidence type="ECO:0000256" key="1">
    <source>
        <dbReference type="ARBA" id="ARBA00004123"/>
    </source>
</evidence>
<feature type="compositionally biased region" description="Low complexity" evidence="8">
    <location>
        <begin position="335"/>
        <end position="350"/>
    </location>
</feature>
<keyword evidence="6" id="KW-0539">Nucleus</keyword>
<dbReference type="RefSeq" id="XP_008082306.1">
    <property type="nucleotide sequence ID" value="XM_008084115.1"/>
</dbReference>
<dbReference type="InterPro" id="IPR021740">
    <property type="entry name" value="Velvet"/>
</dbReference>
<dbReference type="InterPro" id="IPR037525">
    <property type="entry name" value="Velvet_dom"/>
</dbReference>
<feature type="compositionally biased region" description="Basic and acidic residues" evidence="8">
    <location>
        <begin position="258"/>
        <end position="282"/>
    </location>
</feature>
<dbReference type="PROSITE" id="PS51821">
    <property type="entry name" value="VELVET"/>
    <property type="match status" value="1"/>
</dbReference>
<reference evidence="10 11" key="1">
    <citation type="journal article" date="2013" name="BMC Genomics">
        <title>Genomics-driven discovery of the pneumocandin biosynthetic gene cluster in the fungus Glarea lozoyensis.</title>
        <authorList>
            <person name="Chen L."/>
            <person name="Yue Q."/>
            <person name="Zhang X."/>
            <person name="Xiang M."/>
            <person name="Wang C."/>
            <person name="Li S."/>
            <person name="Che Y."/>
            <person name="Ortiz-Lopez F.J."/>
            <person name="Bills G.F."/>
            <person name="Liu X."/>
            <person name="An Z."/>
        </authorList>
    </citation>
    <scope>NUCLEOTIDE SEQUENCE [LARGE SCALE GENOMIC DNA]</scope>
    <source>
        <strain evidence="11">ATCC 20868 / MF5171</strain>
    </source>
</reference>
<feature type="compositionally biased region" description="Pro residues" evidence="8">
    <location>
        <begin position="456"/>
        <end position="469"/>
    </location>
</feature>
<evidence type="ECO:0000313" key="11">
    <source>
        <dbReference type="Proteomes" id="UP000016922"/>
    </source>
</evidence>
<dbReference type="Gene3D" id="2.60.40.3960">
    <property type="entry name" value="Velvet domain"/>
    <property type="match status" value="1"/>
</dbReference>
<keyword evidence="3" id="KW-0963">Cytoplasm</keyword>
<proteinExistence type="inferred from homology"/>
<dbReference type="GO" id="GO:0043455">
    <property type="term" value="P:regulation of secondary metabolic process"/>
    <property type="evidence" value="ECO:0007669"/>
    <property type="project" value="UniProtKB-ARBA"/>
</dbReference>
<evidence type="ECO:0000259" key="9">
    <source>
        <dbReference type="PROSITE" id="PS51821"/>
    </source>
</evidence>
<dbReference type="OrthoDB" id="5384689at2759"/>
<evidence type="ECO:0000256" key="8">
    <source>
        <dbReference type="SAM" id="MobiDB-lite"/>
    </source>
</evidence>
<keyword evidence="5" id="KW-0804">Transcription</keyword>
<evidence type="ECO:0000256" key="5">
    <source>
        <dbReference type="ARBA" id="ARBA00023163"/>
    </source>
</evidence>
<dbReference type="OMA" id="NHFVTHR"/>
<dbReference type="GO" id="GO:0034250">
    <property type="term" value="P:positive regulation of amide metabolic process"/>
    <property type="evidence" value="ECO:0007669"/>
    <property type="project" value="UniProtKB-ARBA"/>
</dbReference>
<evidence type="ECO:0000256" key="4">
    <source>
        <dbReference type="ARBA" id="ARBA00023015"/>
    </source>
</evidence>
<dbReference type="GO" id="GO:0005737">
    <property type="term" value="C:cytoplasm"/>
    <property type="evidence" value="ECO:0007669"/>
    <property type="project" value="UniProtKB-SubCell"/>
</dbReference>
<dbReference type="KEGG" id="glz:GLAREA_03862"/>
<feature type="compositionally biased region" description="Basic and acidic residues" evidence="8">
    <location>
        <begin position="403"/>
        <end position="415"/>
    </location>
</feature>
<evidence type="ECO:0000256" key="6">
    <source>
        <dbReference type="ARBA" id="ARBA00023242"/>
    </source>
</evidence>
<keyword evidence="11" id="KW-1185">Reference proteome</keyword>
<feature type="domain" description="Velvet" evidence="9">
    <location>
        <begin position="29"/>
        <end position="229"/>
    </location>
</feature>
<dbReference type="EMBL" id="KE145363">
    <property type="protein sequence ID" value="EPE30895.1"/>
    <property type="molecule type" value="Genomic_DNA"/>
</dbReference>
<keyword evidence="4" id="KW-0805">Transcription regulation</keyword>
<feature type="compositionally biased region" description="Polar residues" evidence="8">
    <location>
        <begin position="1"/>
        <end position="18"/>
    </location>
</feature>
<feature type="region of interest" description="Disordered" evidence="8">
    <location>
        <begin position="1"/>
        <end position="29"/>
    </location>
</feature>
<dbReference type="Proteomes" id="UP000016922">
    <property type="component" value="Unassembled WGS sequence"/>
</dbReference>
<dbReference type="FunFam" id="2.60.40.3960:FF:000001">
    <property type="entry name" value="Sexual development activator VeA"/>
    <property type="match status" value="1"/>
</dbReference>